<feature type="transmembrane region" description="Helical" evidence="6">
    <location>
        <begin position="12"/>
        <end position="32"/>
    </location>
</feature>
<evidence type="ECO:0000313" key="9">
    <source>
        <dbReference type="Proteomes" id="UP000290545"/>
    </source>
</evidence>
<comment type="caution">
    <text evidence="8">The sequence shown here is derived from an EMBL/GenBank/DDBJ whole genome shotgun (WGS) entry which is preliminary data.</text>
</comment>
<evidence type="ECO:0000256" key="4">
    <source>
        <dbReference type="ARBA" id="ARBA00023136"/>
    </source>
</evidence>
<keyword evidence="2 6" id="KW-0812">Transmembrane</keyword>
<evidence type="ECO:0000256" key="2">
    <source>
        <dbReference type="ARBA" id="ARBA00022692"/>
    </source>
</evidence>
<sequence length="1762" mass="194106">MKKIVLKLLKILAWLVGSIVILLILVLILIQVPAVQQFAKKKIVVFLEKKLQTKVAIGRLDINFPKRIVLENIYFEDQRKDTLLYGDTIRVDIALLKLLKNEVELNHLELNGIRANIYRLSPDTVFNFDYIVKAFGSEQKTEKVSTDTSSMKFSIGDIVLKNIGGRFHDDVSGNDARFHLASFQTRIKEFDPAHMVFSIPDIQLHGINASVRQYKPLVILNPLPVVSPDTAASSPIFLTLGKIDLSKIVFDYDNEVNALSADLNLGNLALVSERIDLQKMWMRLRQFELNNTTASVHMGKAAPVIKGKQALQQPGEKDTAQALPWRVELEELSLANNNIKFDDDNSAAIKKGMDYSHLAIDQLNISANQLLLSSDAYQGNIRQVSLREKSGFVLKELKAAFAYNDKKAEIKNLVLKTEASEINNNLLATYDSITQFSKQPGEVEIKLDLPNTHIAVSDVVTLVPALEPQLRSYNGSALNLDAAAGGRLNNITIAKLNASGLGKTVLQASGNIKGLPDAEKAFYDLRLQRFATTARDINAVAPRNTLPSNIRIPEAIELKGAFKGTMSNFNAALNGKTTRGGMNVMAVLKGKGKAYDIKAALDKVDLGYILKQEKNVGRISITADAAGSGFDYKTMSANANVKLAEGNVKGYTYRNLILNAQAERGSMTLKSFMEDPNLSFRLDATADVKPQYPAVQLMLQLDTLDLHALKLMKDTLQAHGIINADFASTHPDSLIGKLDIYDLAATHNKQRYKSDTLSLKAEQQNGTGTLALNSEMADVKLEGRYKLTEMATALQHTINNYYKLPSYKDTAFTPQQWSLDVLLRPSPLVLQFVPALKGTDTVGARMTFNSEANDLQLALNAPTVKYGTQAVTGLKLAANTEAEQLRYSVGAKNVNLGSMQLYSPSVNGKLADNKLAATVLLKDVQQKDFYRIGAVVEQLPDGIKANLMPDSLLLNYQKWDVTADNFVQYDSSGVMVNNLRISRNNQSLYVNSTQQTPNAPIEATFENFRIKTLTDFVKTDSLALDGTINGKAVARDVTTNPVFTSDIAIQNFTYNRDTVGNIIVKVDNETANAFNANVKIEGNGNDVQLQGKYFTGESRMDLKLDVNNLNLASIRPLTAGQLLDAKGSLVGNATVSGTIDQPSVNGELRFRQAELTPAITGEPIRLNNEVISLSNQGIRFNNFTIIDSANNKATINGDILTQNFKDYKFQVDLRANDFRVVNAPQAPDRLFYGKLNIDTDVELRGDMNAPVVNGSVRVNKETNFSLVLPTADPEVEDRLGVVNFIDKDHPTDTLVTASALDSLSDQTPFRGMDVNMNIETDSAAVFTMVVDERNGDALTVQGRADLAASIDQSGKISLTGNYELERGAYQLSLSVLKRKFEIEKGSTITWTGDPTSAQVNITAVYISNTPSIDLVAPQLVGREPVEVNRFKEKLPFRILLMMKGELLKPEISFDIQLPQEELSQWPEVESRLQQVRNDASELNKQVFAVLLLNRFVQEDPLKSDAAGTNIGLMAKQSAGKILSDQLNQITNNLVKGVELNFDLNSEQDFTTGTQQERTELNVGVSKKLLNDRLRVNVGSNFELENTDPNTNRETTNIAGDVSVDYQLSKDGRYMLRAYRTNKYEAVVEGQVIETGLSFILTYDYNRFKELFKGKRTRDGRRRAPRKNTAPRNEGNNNNNQAPANKQAADSTSGNKPSATPADSTSGNNKPSAVNFAPITDKPVAEDKAAFMNDAAKNDTPALNNEPAAISAAPTNVKDEKNR</sequence>
<feature type="compositionally biased region" description="Polar residues" evidence="5">
    <location>
        <begin position="1689"/>
        <end position="1711"/>
    </location>
</feature>
<keyword evidence="4 6" id="KW-0472">Membrane</keyword>
<dbReference type="Proteomes" id="UP000290545">
    <property type="component" value="Unassembled WGS sequence"/>
</dbReference>
<feature type="region of interest" description="Disordered" evidence="5">
    <location>
        <begin position="1655"/>
        <end position="1762"/>
    </location>
</feature>
<dbReference type="Pfam" id="PF04357">
    <property type="entry name" value="TamB"/>
    <property type="match status" value="1"/>
</dbReference>
<gene>
    <name evidence="8" type="ORF">ESB13_19915</name>
</gene>
<evidence type="ECO:0000256" key="1">
    <source>
        <dbReference type="ARBA" id="ARBA00004167"/>
    </source>
</evidence>
<evidence type="ECO:0000256" key="6">
    <source>
        <dbReference type="SAM" id="Phobius"/>
    </source>
</evidence>
<keyword evidence="3 6" id="KW-1133">Transmembrane helix</keyword>
<proteinExistence type="predicted"/>
<organism evidence="8 9">
    <name type="scientific">Filimonas effusa</name>
    <dbReference type="NCBI Taxonomy" id="2508721"/>
    <lineage>
        <taxon>Bacteria</taxon>
        <taxon>Pseudomonadati</taxon>
        <taxon>Bacteroidota</taxon>
        <taxon>Chitinophagia</taxon>
        <taxon>Chitinophagales</taxon>
        <taxon>Chitinophagaceae</taxon>
        <taxon>Filimonas</taxon>
    </lineage>
</organism>
<evidence type="ECO:0000256" key="5">
    <source>
        <dbReference type="SAM" id="MobiDB-lite"/>
    </source>
</evidence>
<dbReference type="GO" id="GO:0005886">
    <property type="term" value="C:plasma membrane"/>
    <property type="evidence" value="ECO:0007669"/>
    <property type="project" value="InterPro"/>
</dbReference>
<keyword evidence="9" id="KW-1185">Reference proteome</keyword>
<dbReference type="InterPro" id="IPR007452">
    <property type="entry name" value="TamB_C"/>
</dbReference>
<feature type="compositionally biased region" description="Basic residues" evidence="5">
    <location>
        <begin position="1655"/>
        <end position="1665"/>
    </location>
</feature>
<evidence type="ECO:0000259" key="7">
    <source>
        <dbReference type="Pfam" id="PF04357"/>
    </source>
</evidence>
<accession>A0A4V1M9H9</accession>
<evidence type="ECO:0000256" key="3">
    <source>
        <dbReference type="ARBA" id="ARBA00022989"/>
    </source>
</evidence>
<dbReference type="RefSeq" id="WP_129005462.1">
    <property type="nucleotide sequence ID" value="NZ_SDHZ01000004.1"/>
</dbReference>
<reference evidence="8 9" key="1">
    <citation type="submission" date="2019-01" db="EMBL/GenBank/DDBJ databases">
        <title>Filimonas sp. strain TTM-71.</title>
        <authorList>
            <person name="Chen W.-M."/>
        </authorList>
    </citation>
    <scope>NUCLEOTIDE SEQUENCE [LARGE SCALE GENOMIC DNA]</scope>
    <source>
        <strain evidence="8 9">TTM-71</strain>
    </source>
</reference>
<dbReference type="OrthoDB" id="9811276at2"/>
<dbReference type="GO" id="GO:0009306">
    <property type="term" value="P:protein secretion"/>
    <property type="evidence" value="ECO:0007669"/>
    <property type="project" value="InterPro"/>
</dbReference>
<dbReference type="EMBL" id="SDHZ01000004">
    <property type="protein sequence ID" value="RXK81208.1"/>
    <property type="molecule type" value="Genomic_DNA"/>
</dbReference>
<comment type="subcellular location">
    <subcellularLocation>
        <location evidence="1">Membrane</location>
        <topology evidence="1">Single-pass membrane protein</topology>
    </subcellularLocation>
</comment>
<evidence type="ECO:0000313" key="8">
    <source>
        <dbReference type="EMBL" id="RXK81208.1"/>
    </source>
</evidence>
<feature type="compositionally biased region" description="Low complexity" evidence="5">
    <location>
        <begin position="1667"/>
        <end position="1688"/>
    </location>
</feature>
<name>A0A4V1M9H9_9BACT</name>
<protein>
    <submittedName>
        <fullName evidence="8">Translocation/assembly module TamB</fullName>
    </submittedName>
</protein>
<feature type="domain" description="Translocation and assembly module TamB C-terminal" evidence="7">
    <location>
        <begin position="1184"/>
        <end position="1628"/>
    </location>
</feature>